<dbReference type="PANTHER" id="PTHR11143">
    <property type="entry name" value="60S RIBOSOMAL PROTEIN L26 FAMILY MEMBER"/>
    <property type="match status" value="1"/>
</dbReference>
<dbReference type="KEGG" id="tcb:TCARB_1501"/>
<dbReference type="GO" id="GO:0003735">
    <property type="term" value="F:structural constituent of ribosome"/>
    <property type="evidence" value="ECO:0007669"/>
    <property type="project" value="UniProtKB-UniRule"/>
</dbReference>
<keyword evidence="4" id="KW-0694">RNA-binding</keyword>
<reference evidence="7" key="1">
    <citation type="book" date="2010" name="EXTREMOPHILES" publisher="0:0-0">
        <title>Complete genome sequences of ten hyperthermophilic archaea reveal their metabolic capabilities and possible ecological roles.</title>
        <editorList>
            <person name="?"/>
        </editorList>
        <authorList>
            <person name="Ravin N.V."/>
            <person name="Mardanov A.V."/>
            <person name="Bonch-Osmolovskaya E.A."/>
            <person name="Skryabin K.G."/>
        </authorList>
    </citation>
    <scope>NUCLEOTIDE SEQUENCE [LARGE SCALE GENOMIC DNA]</scope>
    <source>
        <strain evidence="7">1505</strain>
    </source>
</reference>
<dbReference type="HAMAP" id="MF_01326_A">
    <property type="entry name" value="Ribosomal_uL24_A"/>
    <property type="match status" value="1"/>
</dbReference>
<dbReference type="SUPFAM" id="SSF50104">
    <property type="entry name" value="Translation proteins SH3-like domain"/>
    <property type="match status" value="1"/>
</dbReference>
<feature type="domain" description="KOW" evidence="5">
    <location>
        <begin position="48"/>
        <end position="75"/>
    </location>
</feature>
<dbReference type="Pfam" id="PF16906">
    <property type="entry name" value="Ribosomal_L26"/>
    <property type="match status" value="1"/>
</dbReference>
<keyword evidence="3 4" id="KW-0687">Ribonucleoprotein</keyword>
<dbReference type="GeneID" id="25406901"/>
<evidence type="ECO:0000256" key="4">
    <source>
        <dbReference type="HAMAP-Rule" id="MF_01326"/>
    </source>
</evidence>
<dbReference type="STRING" id="697581.TCARB_1501"/>
<dbReference type="EMBL" id="CP007493">
    <property type="protein sequence ID" value="AJB42545.1"/>
    <property type="molecule type" value="Genomic_DNA"/>
</dbReference>
<dbReference type="RefSeq" id="WP_020962119.1">
    <property type="nucleotide sequence ID" value="NZ_CP007493.1"/>
</dbReference>
<dbReference type="CDD" id="cd06089">
    <property type="entry name" value="KOW_RPL26"/>
    <property type="match status" value="1"/>
</dbReference>
<comment type="function">
    <text evidence="4">Located at the polypeptide exit tunnel on the outside of the subunit.</text>
</comment>
<gene>
    <name evidence="4" type="primary">rpl24</name>
    <name evidence="6" type="ORF">TCARB_1501</name>
</gene>
<dbReference type="InterPro" id="IPR005825">
    <property type="entry name" value="Ribosomal_uL24_CS"/>
</dbReference>
<dbReference type="GO" id="GO:0015934">
    <property type="term" value="C:large ribosomal subunit"/>
    <property type="evidence" value="ECO:0007669"/>
    <property type="project" value="UniProtKB-UniRule"/>
</dbReference>
<evidence type="ECO:0000313" key="7">
    <source>
        <dbReference type="Proteomes" id="UP000266720"/>
    </source>
</evidence>
<evidence type="ECO:0000256" key="1">
    <source>
        <dbReference type="ARBA" id="ARBA00010618"/>
    </source>
</evidence>
<protein>
    <recommendedName>
        <fullName evidence="4">Large ribosomal subunit protein uL24</fullName>
    </recommendedName>
</protein>
<evidence type="ECO:0000256" key="2">
    <source>
        <dbReference type="ARBA" id="ARBA00022980"/>
    </source>
</evidence>
<dbReference type="GO" id="GO:0019843">
    <property type="term" value="F:rRNA binding"/>
    <property type="evidence" value="ECO:0007669"/>
    <property type="project" value="UniProtKB-UniRule"/>
</dbReference>
<evidence type="ECO:0000256" key="3">
    <source>
        <dbReference type="ARBA" id="ARBA00023274"/>
    </source>
</evidence>
<dbReference type="Proteomes" id="UP000266720">
    <property type="component" value="Chromosome"/>
</dbReference>
<proteinExistence type="inferred from homology"/>
<dbReference type="PROSITE" id="PS01108">
    <property type="entry name" value="RIBOSOMAL_L24"/>
    <property type="match status" value="1"/>
</dbReference>
<dbReference type="GeneID" id="16573072"/>
<dbReference type="InterPro" id="IPR005756">
    <property type="entry name" value="Ribosomal_uL24_euk/arc"/>
</dbReference>
<dbReference type="GO" id="GO:0006412">
    <property type="term" value="P:translation"/>
    <property type="evidence" value="ECO:0007669"/>
    <property type="project" value="UniProtKB-UniRule"/>
</dbReference>
<comment type="similarity">
    <text evidence="1 4">Belongs to the universal ribosomal protein uL24 family.</text>
</comment>
<keyword evidence="4" id="KW-0699">rRNA-binding</keyword>
<dbReference type="Pfam" id="PF00467">
    <property type="entry name" value="KOW"/>
    <property type="match status" value="1"/>
</dbReference>
<comment type="subunit">
    <text evidence="4">Part of the 50S ribosomal subunit.</text>
</comment>
<evidence type="ECO:0000313" key="6">
    <source>
        <dbReference type="EMBL" id="AJB42545.1"/>
    </source>
</evidence>
<dbReference type="InterPro" id="IPR008991">
    <property type="entry name" value="Translation_prot_SH3-like_sf"/>
</dbReference>
<name>A0A3G1A8I9_9CREN</name>
<dbReference type="AlphaFoldDB" id="A0A3G1A8I9"/>
<keyword evidence="2 4" id="KW-0689">Ribosomal protein</keyword>
<accession>A0A3G1A8I9</accession>
<evidence type="ECO:0000259" key="5">
    <source>
        <dbReference type="SMART" id="SM00739"/>
    </source>
</evidence>
<dbReference type="InterPro" id="IPR005824">
    <property type="entry name" value="KOW"/>
</dbReference>
<comment type="function">
    <text evidence="4">One of two assembly initiator proteins, it binds directly to the 5'-end of the 23S rRNA, where it nucleates assembly of the 50S subunit.</text>
</comment>
<dbReference type="SMART" id="SM00739">
    <property type="entry name" value="KOW"/>
    <property type="match status" value="1"/>
</dbReference>
<sequence>MSSDKVSSQPRKVRKREIYTAQLHVRSKRLVAPLSKELSQKLGLKRIRVRKGDRVLIVRGSFKGHEGKITSVDVKRGRIHVEGAMLRKADGTEVPYPIHPSKVVVLELDLSDPRRKELVERKKQVVVSGQTS</sequence>
<dbReference type="NCBIfam" id="TIGR01080">
    <property type="entry name" value="rplX_A_E"/>
    <property type="match status" value="1"/>
</dbReference>
<dbReference type="InterPro" id="IPR014722">
    <property type="entry name" value="Rib_uL2_dom2"/>
</dbReference>
<dbReference type="InterPro" id="IPR041988">
    <property type="entry name" value="Ribosomal_uL24_KOW"/>
</dbReference>
<dbReference type="Gene3D" id="2.30.30.30">
    <property type="match status" value="1"/>
</dbReference>
<organism evidence="6 7">
    <name type="scientific">Thermofilum adornatum 1505</name>
    <dbReference type="NCBI Taxonomy" id="697581"/>
    <lineage>
        <taxon>Archaea</taxon>
        <taxon>Thermoproteota</taxon>
        <taxon>Thermoprotei</taxon>
        <taxon>Thermofilales</taxon>
        <taxon>Thermofilaceae</taxon>
        <taxon>Thermofilum</taxon>
    </lineage>
</organism>
<dbReference type="FunFam" id="2.30.30.30:FF:000009">
    <property type="entry name" value="60S ribosomal protein L26"/>
    <property type="match status" value="1"/>
</dbReference>